<dbReference type="Gene3D" id="3.30.70.1520">
    <property type="entry name" value="Heterotetrameric sarcosine oxidase"/>
    <property type="match status" value="1"/>
</dbReference>
<sequence>MTVDGLRRSPLGHLASQTPTRDVRLREIPFLTQLNLRLSPGSEAAARVAEALGAALPTEPNTVSVTESGDLRLLWLSPDEWLVVGPDGCAPQTEGHIRTALQGEHASLVDVSANRTTLELSGPGARTVLETGCALDLHPRTFVPGRCAQTLVSKVNVVLDQVDAEPRYRLLVRGSFAQYLADWLLDAMSRTNPTH</sequence>
<accession>A0A561EI32</accession>
<gene>
    <name evidence="1" type="ORF">FB465_0159</name>
</gene>
<dbReference type="RefSeq" id="WP_145786635.1">
    <property type="nucleotide sequence ID" value="NZ_BAAABR010000046.1"/>
</dbReference>
<protein>
    <submittedName>
        <fullName evidence="1">Sarcosine oxidase subunit gamma</fullName>
    </submittedName>
</protein>
<dbReference type="SUPFAM" id="SSF103025">
    <property type="entry name" value="Folate-binding domain"/>
    <property type="match status" value="1"/>
</dbReference>
<dbReference type="Pfam" id="PF04268">
    <property type="entry name" value="SoxG"/>
    <property type="match status" value="1"/>
</dbReference>
<dbReference type="Proteomes" id="UP000318416">
    <property type="component" value="Unassembled WGS sequence"/>
</dbReference>
<dbReference type="OrthoDB" id="9814782at2"/>
<dbReference type="AlphaFoldDB" id="A0A561EI32"/>
<evidence type="ECO:0000313" key="2">
    <source>
        <dbReference type="Proteomes" id="UP000318416"/>
    </source>
</evidence>
<comment type="caution">
    <text evidence="1">The sequence shown here is derived from an EMBL/GenBank/DDBJ whole genome shotgun (WGS) entry which is preliminary data.</text>
</comment>
<evidence type="ECO:0000313" key="1">
    <source>
        <dbReference type="EMBL" id="TWE15275.1"/>
    </source>
</evidence>
<dbReference type="Gene3D" id="3.30.1360.120">
    <property type="entry name" value="Probable tRNA modification gtpase trme, domain 1"/>
    <property type="match status" value="1"/>
</dbReference>
<organism evidence="1 2">
    <name type="scientific">Kitasatospora atroaurantiaca</name>
    <dbReference type="NCBI Taxonomy" id="285545"/>
    <lineage>
        <taxon>Bacteria</taxon>
        <taxon>Bacillati</taxon>
        <taxon>Actinomycetota</taxon>
        <taxon>Actinomycetes</taxon>
        <taxon>Kitasatosporales</taxon>
        <taxon>Streptomycetaceae</taxon>
        <taxon>Kitasatospora</taxon>
    </lineage>
</organism>
<name>A0A561EI32_9ACTN</name>
<dbReference type="InterPro" id="IPR027266">
    <property type="entry name" value="TrmE/GcvT-like"/>
</dbReference>
<dbReference type="InterPro" id="IPR007375">
    <property type="entry name" value="SoxG"/>
</dbReference>
<keyword evidence="2" id="KW-1185">Reference proteome</keyword>
<proteinExistence type="predicted"/>
<reference evidence="1 2" key="1">
    <citation type="submission" date="2019-06" db="EMBL/GenBank/DDBJ databases">
        <title>Sequencing the genomes of 1000 actinobacteria strains.</title>
        <authorList>
            <person name="Klenk H.-P."/>
        </authorList>
    </citation>
    <scope>NUCLEOTIDE SEQUENCE [LARGE SCALE GENOMIC DNA]</scope>
    <source>
        <strain evidence="1 2">DSM 41649</strain>
    </source>
</reference>
<dbReference type="EMBL" id="VIVR01000001">
    <property type="protein sequence ID" value="TWE15275.1"/>
    <property type="molecule type" value="Genomic_DNA"/>
</dbReference>